<gene>
    <name evidence="1" type="ORF">dnm_010435</name>
</gene>
<dbReference type="AlphaFoldDB" id="A0A975BGV1"/>
<dbReference type="EMBL" id="CP061800">
    <property type="protein sequence ID" value="QTA85040.1"/>
    <property type="molecule type" value="Genomic_DNA"/>
</dbReference>
<evidence type="ECO:0000313" key="2">
    <source>
        <dbReference type="Proteomes" id="UP000663722"/>
    </source>
</evidence>
<dbReference type="RefSeq" id="WP_207681261.1">
    <property type="nucleotide sequence ID" value="NZ_CP061800.1"/>
</dbReference>
<reference evidence="1" key="1">
    <citation type="journal article" date="2021" name="Microb. Physiol.">
        <title>Proteogenomic Insights into the Physiology of Marine, Sulfate-Reducing, Filamentous Desulfonema limicola and Desulfonema magnum.</title>
        <authorList>
            <person name="Schnaars V."/>
            <person name="Wohlbrand L."/>
            <person name="Scheve S."/>
            <person name="Hinrichs C."/>
            <person name="Reinhardt R."/>
            <person name="Rabus R."/>
        </authorList>
    </citation>
    <scope>NUCLEOTIDE SEQUENCE</scope>
    <source>
        <strain evidence="1">4be13</strain>
    </source>
</reference>
<name>A0A975BGV1_9BACT</name>
<dbReference type="KEGG" id="dmm:dnm_010435"/>
<sequence>MANGLSIGDTFLLSTPPNDMHLFVVIAPTQNGNHLCVNVTTQRNNSDTSCVLQSGDHPFINHDSVINYKQAREINPATIQNLIDNGNCYRRDPASADVLNRIQQGGINSTRLKKKLKKALRKYLNNP</sequence>
<protein>
    <submittedName>
        <fullName evidence="1">Uncharacterized protein</fullName>
    </submittedName>
</protein>
<proteinExistence type="predicted"/>
<evidence type="ECO:0000313" key="1">
    <source>
        <dbReference type="EMBL" id="QTA85040.1"/>
    </source>
</evidence>
<organism evidence="1 2">
    <name type="scientific">Desulfonema magnum</name>
    <dbReference type="NCBI Taxonomy" id="45655"/>
    <lineage>
        <taxon>Bacteria</taxon>
        <taxon>Pseudomonadati</taxon>
        <taxon>Thermodesulfobacteriota</taxon>
        <taxon>Desulfobacteria</taxon>
        <taxon>Desulfobacterales</taxon>
        <taxon>Desulfococcaceae</taxon>
        <taxon>Desulfonema</taxon>
    </lineage>
</organism>
<accession>A0A975BGV1</accession>
<keyword evidence="2" id="KW-1185">Reference proteome</keyword>
<dbReference type="Proteomes" id="UP000663722">
    <property type="component" value="Chromosome"/>
</dbReference>